<evidence type="ECO:0000256" key="1">
    <source>
        <dbReference type="ARBA" id="ARBA00005964"/>
    </source>
</evidence>
<feature type="domain" description="Carboxylesterase type B" evidence="3">
    <location>
        <begin position="49"/>
        <end position="199"/>
    </location>
</feature>
<accession>F7AJV7</accession>
<dbReference type="PANTHER" id="PTHR45570:SF2">
    <property type="entry name" value="ACETYLCHOLINESTERASE 1-LIKE"/>
    <property type="match status" value="1"/>
</dbReference>
<keyword evidence="2" id="KW-0812">Transmembrane</keyword>
<proteinExistence type="inferred from homology"/>
<organism evidence="4 5">
    <name type="scientific">Ciona intestinalis</name>
    <name type="common">Transparent sea squirt</name>
    <name type="synonym">Ascidia intestinalis</name>
    <dbReference type="NCBI Taxonomy" id="7719"/>
    <lineage>
        <taxon>Eukaryota</taxon>
        <taxon>Metazoa</taxon>
        <taxon>Chordata</taxon>
        <taxon>Tunicata</taxon>
        <taxon>Ascidiacea</taxon>
        <taxon>Phlebobranchia</taxon>
        <taxon>Cionidae</taxon>
        <taxon>Ciona</taxon>
    </lineage>
</organism>
<comment type="similarity">
    <text evidence="1">Belongs to the type-B carboxylesterase/lipase family.</text>
</comment>
<dbReference type="GeneTree" id="ENSGT00940000157637"/>
<dbReference type="PANTHER" id="PTHR45570">
    <property type="entry name" value="CARBOXYLIC ESTER HYDROLASE"/>
    <property type="match status" value="1"/>
</dbReference>
<reference evidence="5" key="1">
    <citation type="journal article" date="2002" name="Science">
        <title>The draft genome of Ciona intestinalis: insights into chordate and vertebrate origins.</title>
        <authorList>
            <person name="Dehal P."/>
            <person name="Satou Y."/>
            <person name="Campbell R.K."/>
            <person name="Chapman J."/>
            <person name="Degnan B."/>
            <person name="De Tomaso A."/>
            <person name="Davidson B."/>
            <person name="Di Gregorio A."/>
            <person name="Gelpke M."/>
            <person name="Goodstein D.M."/>
            <person name="Harafuji N."/>
            <person name="Hastings K.E."/>
            <person name="Ho I."/>
            <person name="Hotta K."/>
            <person name="Huang W."/>
            <person name="Kawashima T."/>
            <person name="Lemaire P."/>
            <person name="Martinez D."/>
            <person name="Meinertzhagen I.A."/>
            <person name="Necula S."/>
            <person name="Nonaka M."/>
            <person name="Putnam N."/>
            <person name="Rash S."/>
            <person name="Saiga H."/>
            <person name="Satake M."/>
            <person name="Terry A."/>
            <person name="Yamada L."/>
            <person name="Wang H.G."/>
            <person name="Awazu S."/>
            <person name="Azumi K."/>
            <person name="Boore J."/>
            <person name="Branno M."/>
            <person name="Chin-Bow S."/>
            <person name="DeSantis R."/>
            <person name="Doyle S."/>
            <person name="Francino P."/>
            <person name="Keys D.N."/>
            <person name="Haga S."/>
            <person name="Hayashi H."/>
            <person name="Hino K."/>
            <person name="Imai K.S."/>
            <person name="Inaba K."/>
            <person name="Kano S."/>
            <person name="Kobayashi K."/>
            <person name="Kobayashi M."/>
            <person name="Lee B.I."/>
            <person name="Makabe K.W."/>
            <person name="Manohar C."/>
            <person name="Matassi G."/>
            <person name="Medina M."/>
            <person name="Mochizuki Y."/>
            <person name="Mount S."/>
            <person name="Morishita T."/>
            <person name="Miura S."/>
            <person name="Nakayama A."/>
            <person name="Nishizaka S."/>
            <person name="Nomoto H."/>
            <person name="Ohta F."/>
            <person name="Oishi K."/>
            <person name="Rigoutsos I."/>
            <person name="Sano M."/>
            <person name="Sasaki A."/>
            <person name="Sasakura Y."/>
            <person name="Shoguchi E."/>
            <person name="Shin-i T."/>
            <person name="Spagnuolo A."/>
            <person name="Stainier D."/>
            <person name="Suzuki M.M."/>
            <person name="Tassy O."/>
            <person name="Takatori N."/>
            <person name="Tokuoka M."/>
            <person name="Yagi K."/>
            <person name="Yoshizaki F."/>
            <person name="Wada S."/>
            <person name="Zhang C."/>
            <person name="Hyatt P.D."/>
            <person name="Larimer F."/>
            <person name="Detter C."/>
            <person name="Doggett N."/>
            <person name="Glavina T."/>
            <person name="Hawkins T."/>
            <person name="Richardson P."/>
            <person name="Lucas S."/>
            <person name="Kohara Y."/>
            <person name="Levine M."/>
            <person name="Satoh N."/>
            <person name="Rokhsar D.S."/>
        </authorList>
    </citation>
    <scope>NUCLEOTIDE SEQUENCE [LARGE SCALE GENOMIC DNA]</scope>
</reference>
<evidence type="ECO:0000313" key="5">
    <source>
        <dbReference type="Proteomes" id="UP000008144"/>
    </source>
</evidence>
<evidence type="ECO:0000313" key="4">
    <source>
        <dbReference type="Ensembl" id="ENSCINP00000029030.2"/>
    </source>
</evidence>
<dbReference type="AlphaFoldDB" id="F7AJV7"/>
<dbReference type="SUPFAM" id="SSF53474">
    <property type="entry name" value="alpha/beta-Hydrolases"/>
    <property type="match status" value="1"/>
</dbReference>
<reference evidence="4" key="3">
    <citation type="submission" date="2025-09" db="UniProtKB">
        <authorList>
            <consortium name="Ensembl"/>
        </authorList>
    </citation>
    <scope>IDENTIFICATION</scope>
</reference>
<dbReference type="HOGENOM" id="CLU_006586_7_4_1"/>
<keyword evidence="2" id="KW-1133">Transmembrane helix</keyword>
<feature type="transmembrane region" description="Helical" evidence="2">
    <location>
        <begin position="7"/>
        <end position="28"/>
    </location>
</feature>
<evidence type="ECO:0000259" key="3">
    <source>
        <dbReference type="Pfam" id="PF00135"/>
    </source>
</evidence>
<name>F7AJV7_CIOIN</name>
<dbReference type="STRING" id="7719.ENSCINP00000029030"/>
<dbReference type="InParanoid" id="F7AJV7"/>
<protein>
    <submittedName>
        <fullName evidence="4">Cholinesterase-like</fullName>
    </submittedName>
</protein>
<dbReference type="PROSITE" id="PS00941">
    <property type="entry name" value="CARBOXYLESTERASE_B_2"/>
    <property type="match status" value="1"/>
</dbReference>
<dbReference type="InterPro" id="IPR019819">
    <property type="entry name" value="Carboxylesterase_B_CS"/>
</dbReference>
<dbReference type="Gene3D" id="3.40.50.1820">
    <property type="entry name" value="alpha/beta hydrolase"/>
    <property type="match status" value="1"/>
</dbReference>
<dbReference type="Proteomes" id="UP000008144">
    <property type="component" value="Unassembled WGS sequence"/>
</dbReference>
<sequence length="199" mass="21918">MGLDKKYIIPLVSTLCVIAIVLPIVLVVPQQASDQGVEDAFVDKIEASVNQGVLVGQLTPEAGMFLGIPFSQPPVADWRWRNPRDPVNFPGGQWDATYTRPACPQICDQPASEYSCPHETNEDCLYLNVWVPRRLATKVSGNSVIEDNHYMLDTQSGQSLAVMVWFYGGNFLNGAGSCVLYDGRFMSNLGDVIIVTTNY</sequence>
<dbReference type="InterPro" id="IPR002018">
    <property type="entry name" value="CarbesteraseB"/>
</dbReference>
<keyword evidence="5" id="KW-1185">Reference proteome</keyword>
<evidence type="ECO:0000256" key="2">
    <source>
        <dbReference type="SAM" id="Phobius"/>
    </source>
</evidence>
<dbReference type="InterPro" id="IPR029058">
    <property type="entry name" value="AB_hydrolase_fold"/>
</dbReference>
<reference evidence="4" key="2">
    <citation type="submission" date="2025-08" db="UniProtKB">
        <authorList>
            <consortium name="Ensembl"/>
        </authorList>
    </citation>
    <scope>IDENTIFICATION</scope>
</reference>
<dbReference type="Ensembl" id="ENSCINT00000029276.2">
    <property type="protein sequence ID" value="ENSCINP00000029030.2"/>
    <property type="gene ID" value="ENSCING00000016954.2"/>
</dbReference>
<gene>
    <name evidence="4" type="primary">LOC100186611</name>
</gene>
<keyword evidence="2" id="KW-0472">Membrane</keyword>
<dbReference type="Pfam" id="PF00135">
    <property type="entry name" value="COesterase"/>
    <property type="match status" value="1"/>
</dbReference>